<dbReference type="InterPro" id="IPR010982">
    <property type="entry name" value="Lambda_DNA-bd_dom_sf"/>
</dbReference>
<evidence type="ECO:0000313" key="4">
    <source>
        <dbReference type="Proteomes" id="UP000216147"/>
    </source>
</evidence>
<gene>
    <name evidence="3" type="ORF">B7Y86_14530</name>
</gene>
<feature type="region of interest" description="Disordered" evidence="1">
    <location>
        <begin position="88"/>
        <end position="121"/>
    </location>
</feature>
<dbReference type="Proteomes" id="UP000216147">
    <property type="component" value="Unassembled WGS sequence"/>
</dbReference>
<evidence type="ECO:0000313" key="3">
    <source>
        <dbReference type="EMBL" id="OYX55153.1"/>
    </source>
</evidence>
<dbReference type="SUPFAM" id="SSF47413">
    <property type="entry name" value="lambda repressor-like DNA-binding domains"/>
    <property type="match status" value="1"/>
</dbReference>
<dbReference type="InterPro" id="IPR001387">
    <property type="entry name" value="Cro/C1-type_HTH"/>
</dbReference>
<comment type="caution">
    <text evidence="3">The sequence shown here is derived from an EMBL/GenBank/DDBJ whole genome shotgun (WGS) entry which is preliminary data.</text>
</comment>
<dbReference type="CDD" id="cd00093">
    <property type="entry name" value="HTH_XRE"/>
    <property type="match status" value="1"/>
</dbReference>
<accession>A0A258HFL6</accession>
<dbReference type="AlphaFoldDB" id="A0A258HFL6"/>
<organism evidence="3 4">
    <name type="scientific">Brevundimonas subvibrioides</name>
    <dbReference type="NCBI Taxonomy" id="74313"/>
    <lineage>
        <taxon>Bacteria</taxon>
        <taxon>Pseudomonadati</taxon>
        <taxon>Pseudomonadota</taxon>
        <taxon>Alphaproteobacteria</taxon>
        <taxon>Caulobacterales</taxon>
        <taxon>Caulobacteraceae</taxon>
        <taxon>Brevundimonas</taxon>
    </lineage>
</organism>
<dbReference type="EMBL" id="NCEQ01000016">
    <property type="protein sequence ID" value="OYX55153.1"/>
    <property type="molecule type" value="Genomic_DNA"/>
</dbReference>
<dbReference type="Gene3D" id="1.10.260.40">
    <property type="entry name" value="lambda repressor-like DNA-binding domains"/>
    <property type="match status" value="1"/>
</dbReference>
<reference evidence="3 4" key="1">
    <citation type="submission" date="2017-03" db="EMBL/GenBank/DDBJ databases">
        <title>Lifting the veil on microbial sulfur biogeochemistry in mining wastewaters.</title>
        <authorList>
            <person name="Kantor R.S."/>
            <person name="Colenbrander Nelson T."/>
            <person name="Marshall S."/>
            <person name="Bennett D."/>
            <person name="Apte S."/>
            <person name="Camacho D."/>
            <person name="Thomas B.C."/>
            <person name="Warren L.A."/>
            <person name="Banfield J.F."/>
        </authorList>
    </citation>
    <scope>NUCLEOTIDE SEQUENCE [LARGE SCALE GENOMIC DNA]</scope>
    <source>
        <strain evidence="3">32-68-21</strain>
    </source>
</reference>
<dbReference type="Pfam" id="PF01381">
    <property type="entry name" value="HTH_3"/>
    <property type="match status" value="1"/>
</dbReference>
<name>A0A258HFL6_9CAUL</name>
<dbReference type="GO" id="GO:0003677">
    <property type="term" value="F:DNA binding"/>
    <property type="evidence" value="ECO:0007669"/>
    <property type="project" value="InterPro"/>
</dbReference>
<feature type="compositionally biased region" description="Polar residues" evidence="1">
    <location>
        <begin position="90"/>
        <end position="99"/>
    </location>
</feature>
<proteinExistence type="predicted"/>
<evidence type="ECO:0000259" key="2">
    <source>
        <dbReference type="PROSITE" id="PS50943"/>
    </source>
</evidence>
<dbReference type="PROSITE" id="PS50943">
    <property type="entry name" value="HTH_CROC1"/>
    <property type="match status" value="1"/>
</dbReference>
<feature type="domain" description="HTH cro/C1-type" evidence="2">
    <location>
        <begin position="7"/>
        <end position="63"/>
    </location>
</feature>
<evidence type="ECO:0000256" key="1">
    <source>
        <dbReference type="SAM" id="MobiDB-lite"/>
    </source>
</evidence>
<sequence length="121" mass="12444">MISGSQVRAARALLGIDQKQLASLAGLSLPTVQRMERSEGSVRVIVDSLEKVLQAFAIAGVELIADGSPSAGRGIGVRLILRNQKALPDTRSSTNTSLASVDAPESAESAGCGACSPERLA</sequence>
<protein>
    <recommendedName>
        <fullName evidence="2">HTH cro/C1-type domain-containing protein</fullName>
    </recommendedName>
</protein>
<dbReference type="SMART" id="SM00530">
    <property type="entry name" value="HTH_XRE"/>
    <property type="match status" value="1"/>
</dbReference>